<name>A0A4D6HNC3_9EURY</name>
<dbReference type="CDD" id="cd05233">
    <property type="entry name" value="SDR_c"/>
    <property type="match status" value="1"/>
</dbReference>
<organism evidence="5 6">
    <name type="scientific">Natronorubrum bangense</name>
    <dbReference type="NCBI Taxonomy" id="61858"/>
    <lineage>
        <taxon>Archaea</taxon>
        <taxon>Methanobacteriati</taxon>
        <taxon>Methanobacteriota</taxon>
        <taxon>Stenosarchaea group</taxon>
        <taxon>Halobacteria</taxon>
        <taxon>Halobacteriales</taxon>
        <taxon>Natrialbaceae</taxon>
        <taxon>Natronorubrum</taxon>
    </lineage>
</organism>
<comment type="similarity">
    <text evidence="1 3">Belongs to the short-chain dehydrogenases/reductases (SDR) family.</text>
</comment>
<feature type="domain" description="Ketoreductase" evidence="4">
    <location>
        <begin position="7"/>
        <end position="188"/>
    </location>
</feature>
<dbReference type="EMBL" id="CP031305">
    <property type="protein sequence ID" value="QCC54552.1"/>
    <property type="molecule type" value="Genomic_DNA"/>
</dbReference>
<reference evidence="5 6" key="1">
    <citation type="journal article" date="2019" name="Nat. Commun.">
        <title>A new type of DNA phosphorothioation-based antiviral system in archaea.</title>
        <authorList>
            <person name="Xiong L."/>
            <person name="Liu S."/>
            <person name="Chen S."/>
            <person name="Xiao Y."/>
            <person name="Zhu B."/>
            <person name="Gao Y."/>
            <person name="Zhang Y."/>
            <person name="Chen B."/>
            <person name="Luo J."/>
            <person name="Deng Z."/>
            <person name="Chen X."/>
            <person name="Wang L."/>
            <person name="Chen S."/>
        </authorList>
    </citation>
    <scope>NUCLEOTIDE SEQUENCE [LARGE SCALE GENOMIC DNA]</scope>
    <source>
        <strain evidence="5 6">JCM 10635</strain>
    </source>
</reference>
<protein>
    <submittedName>
        <fullName evidence="5">SDR family oxidoreductase</fullName>
    </submittedName>
</protein>
<dbReference type="InterPro" id="IPR057326">
    <property type="entry name" value="KR_dom"/>
</dbReference>
<dbReference type="InterPro" id="IPR036291">
    <property type="entry name" value="NAD(P)-bd_dom_sf"/>
</dbReference>
<evidence type="ECO:0000256" key="2">
    <source>
        <dbReference type="ARBA" id="ARBA00023002"/>
    </source>
</evidence>
<dbReference type="PRINTS" id="PR00081">
    <property type="entry name" value="GDHRDH"/>
</dbReference>
<dbReference type="PROSITE" id="PS00061">
    <property type="entry name" value="ADH_SHORT"/>
    <property type="match status" value="1"/>
</dbReference>
<evidence type="ECO:0000313" key="5">
    <source>
        <dbReference type="EMBL" id="QCC54552.1"/>
    </source>
</evidence>
<proteinExistence type="inferred from homology"/>
<dbReference type="FunFam" id="3.40.50.720:FF:000084">
    <property type="entry name" value="Short-chain dehydrogenase reductase"/>
    <property type="match status" value="1"/>
</dbReference>
<dbReference type="AlphaFoldDB" id="A0A4D6HNC3"/>
<evidence type="ECO:0000313" key="6">
    <source>
        <dbReference type="Proteomes" id="UP000296822"/>
    </source>
</evidence>
<dbReference type="Gene3D" id="3.40.50.720">
    <property type="entry name" value="NAD(P)-binding Rossmann-like Domain"/>
    <property type="match status" value="1"/>
</dbReference>
<accession>A0A4D6HNC3</accession>
<dbReference type="Proteomes" id="UP000296822">
    <property type="component" value="Chromosome"/>
</dbReference>
<evidence type="ECO:0000256" key="3">
    <source>
        <dbReference type="RuleBase" id="RU000363"/>
    </source>
</evidence>
<sequence length="243" mass="26061">MTALEDDVIVVTGASRGLGRAMAERFAEEGARVVLTARDGEQLDAVAADLPGESLVVPADVRDSDDVERVIDRTLERFGRLDTLVNNAGVSLLHKADHDELSDITEDEWDRVLEVNLKGVFLFTRAAVPHLYEQGHGTIINISSGLGRRAIPGAAAYVSSKWGLEGLTRATALESEPYGVTVNGLDPGGRVNTDIWAHLPAAEREEILQPDVMNDAAVLLAAQGPDGVTGESMAAEEWEQRLG</sequence>
<gene>
    <name evidence="5" type="ORF">DV706_08760</name>
</gene>
<dbReference type="SUPFAM" id="SSF51735">
    <property type="entry name" value="NAD(P)-binding Rossmann-fold domains"/>
    <property type="match status" value="1"/>
</dbReference>
<dbReference type="PRINTS" id="PR00080">
    <property type="entry name" value="SDRFAMILY"/>
</dbReference>
<dbReference type="RefSeq" id="WP_006065013.1">
    <property type="nucleotide sequence ID" value="NZ_CP031305.1"/>
</dbReference>
<dbReference type="KEGG" id="nbg:DV706_08760"/>
<dbReference type="InterPro" id="IPR002347">
    <property type="entry name" value="SDR_fam"/>
</dbReference>
<keyword evidence="2" id="KW-0560">Oxidoreductase</keyword>
<dbReference type="PANTHER" id="PTHR43669:SF3">
    <property type="entry name" value="ALCOHOL DEHYDROGENASE, PUTATIVE (AFU_ORTHOLOGUE AFUA_3G03445)-RELATED"/>
    <property type="match status" value="1"/>
</dbReference>
<evidence type="ECO:0000256" key="1">
    <source>
        <dbReference type="ARBA" id="ARBA00006484"/>
    </source>
</evidence>
<dbReference type="GO" id="GO:0016491">
    <property type="term" value="F:oxidoreductase activity"/>
    <property type="evidence" value="ECO:0007669"/>
    <property type="project" value="UniProtKB-KW"/>
</dbReference>
<dbReference type="InterPro" id="IPR020904">
    <property type="entry name" value="Sc_DH/Rdtase_CS"/>
</dbReference>
<dbReference type="GeneID" id="39851342"/>
<dbReference type="Pfam" id="PF00106">
    <property type="entry name" value="adh_short"/>
    <property type="match status" value="1"/>
</dbReference>
<dbReference type="PANTHER" id="PTHR43669">
    <property type="entry name" value="5-KETO-D-GLUCONATE 5-REDUCTASE"/>
    <property type="match status" value="1"/>
</dbReference>
<evidence type="ECO:0000259" key="4">
    <source>
        <dbReference type="SMART" id="SM00822"/>
    </source>
</evidence>
<dbReference type="SMART" id="SM00822">
    <property type="entry name" value="PKS_KR"/>
    <property type="match status" value="1"/>
</dbReference>